<accession>X0RUL8</accession>
<dbReference type="PANTHER" id="PTHR38686:SF1">
    <property type="entry name" value="APOLIPOPROTEIN N-ACYLTRANSFERASE"/>
    <property type="match status" value="1"/>
</dbReference>
<feature type="domain" description="Apolipoprotein N-acyltransferase N-terminal" evidence="2">
    <location>
        <begin position="3"/>
        <end position="115"/>
    </location>
</feature>
<dbReference type="GO" id="GO:0016410">
    <property type="term" value="F:N-acyltransferase activity"/>
    <property type="evidence" value="ECO:0007669"/>
    <property type="project" value="InterPro"/>
</dbReference>
<dbReference type="EMBL" id="BARS01009283">
    <property type="protein sequence ID" value="GAF72468.1"/>
    <property type="molecule type" value="Genomic_DNA"/>
</dbReference>
<feature type="transmembrane region" description="Helical" evidence="1">
    <location>
        <begin position="103"/>
        <end position="124"/>
    </location>
</feature>
<name>X0RUL8_9ZZZZ</name>
<dbReference type="PANTHER" id="PTHR38686">
    <property type="entry name" value="APOLIPOPROTEIN N-ACYLTRANSFERASE"/>
    <property type="match status" value="1"/>
</dbReference>
<keyword evidence="1" id="KW-1133">Transmembrane helix</keyword>
<dbReference type="InterPro" id="IPR045378">
    <property type="entry name" value="LNT_N"/>
</dbReference>
<dbReference type="InterPro" id="IPR004563">
    <property type="entry name" value="Apolipo_AcylTrfase"/>
</dbReference>
<feature type="transmembrane region" description="Helical" evidence="1">
    <location>
        <begin position="26"/>
        <end position="45"/>
    </location>
</feature>
<proteinExistence type="predicted"/>
<sequence>MLGSFLLGLAFWIVNVHWVIPITVPGYIAQCVYLSAYFLLAGWLLRHCYQRRRLPFFLLLPIIWVGLELLRGHVITGFSWLLLGHSQFRWTRLIQIADLTGAYGVSFLVAMLNGLIVDLLLQPLFLRTKSGSKPSVVVAVGVVTLMGLAVFTLVYGTKQMHVGQYRPGPRVALIQENFPISITRASENDLVVFEKHRKS</sequence>
<organism evidence="3">
    <name type="scientific">marine sediment metagenome</name>
    <dbReference type="NCBI Taxonomy" id="412755"/>
    <lineage>
        <taxon>unclassified sequences</taxon>
        <taxon>metagenomes</taxon>
        <taxon>ecological metagenomes</taxon>
    </lineage>
</organism>
<dbReference type="AlphaFoldDB" id="X0RUL8"/>
<evidence type="ECO:0000256" key="1">
    <source>
        <dbReference type="SAM" id="Phobius"/>
    </source>
</evidence>
<dbReference type="GO" id="GO:0042158">
    <property type="term" value="P:lipoprotein biosynthetic process"/>
    <property type="evidence" value="ECO:0007669"/>
    <property type="project" value="InterPro"/>
</dbReference>
<feature type="non-terminal residue" evidence="3">
    <location>
        <position position="199"/>
    </location>
</feature>
<keyword evidence="1" id="KW-0812">Transmembrane</keyword>
<feature type="transmembrane region" description="Helical" evidence="1">
    <location>
        <begin position="136"/>
        <end position="156"/>
    </location>
</feature>
<gene>
    <name evidence="3" type="ORF">S01H1_17491</name>
</gene>
<evidence type="ECO:0000259" key="2">
    <source>
        <dbReference type="Pfam" id="PF20154"/>
    </source>
</evidence>
<dbReference type="Pfam" id="PF20154">
    <property type="entry name" value="LNT_N"/>
    <property type="match status" value="1"/>
</dbReference>
<comment type="caution">
    <text evidence="3">The sequence shown here is derived from an EMBL/GenBank/DDBJ whole genome shotgun (WGS) entry which is preliminary data.</text>
</comment>
<protein>
    <recommendedName>
        <fullName evidence="2">Apolipoprotein N-acyltransferase N-terminal domain-containing protein</fullName>
    </recommendedName>
</protein>
<keyword evidence="1" id="KW-0472">Membrane</keyword>
<evidence type="ECO:0000313" key="3">
    <source>
        <dbReference type="EMBL" id="GAF72468.1"/>
    </source>
</evidence>
<reference evidence="3" key="1">
    <citation type="journal article" date="2014" name="Front. Microbiol.">
        <title>High frequency of phylogenetically diverse reductive dehalogenase-homologous genes in deep subseafloor sedimentary metagenomes.</title>
        <authorList>
            <person name="Kawai M."/>
            <person name="Futagami T."/>
            <person name="Toyoda A."/>
            <person name="Takaki Y."/>
            <person name="Nishi S."/>
            <person name="Hori S."/>
            <person name="Arai W."/>
            <person name="Tsubouchi T."/>
            <person name="Morono Y."/>
            <person name="Uchiyama I."/>
            <person name="Ito T."/>
            <person name="Fujiyama A."/>
            <person name="Inagaki F."/>
            <person name="Takami H."/>
        </authorList>
    </citation>
    <scope>NUCLEOTIDE SEQUENCE</scope>
    <source>
        <strain evidence="3">Expedition CK06-06</strain>
    </source>
</reference>
<dbReference type="GO" id="GO:0016020">
    <property type="term" value="C:membrane"/>
    <property type="evidence" value="ECO:0007669"/>
    <property type="project" value="InterPro"/>
</dbReference>